<sequence length="533" mass="59092">MVGGEEISQETFSRATTRCSNPSDSLLIRLVLDSQINAHAIDVFLDIVRNPAFSSNEVTFRNSEDILTHVARMKDENTRLVENVSSDFPPQIPYVIVQGAIDALRVEMLALSGEDFLLGGLLENDRTLSDCKQIQMTLLNCSLVHRSWFWDARRAAGSFLGKFAKQLHHFIRNPCFGEWTREMYLKFMDLPLPTSSQLDALFKSTPNVKSLVLDFARIRDVSEFSYSFAHMVSACIATTLHFVEEISFTLHESTPNTVLSGFLAFPNVTPFLRSIRISGVNVTLASDPHHLCLCPMPINLASLQSIHVQLSPLKYISTNTGYRSISYIRDDQTNGKFIPDALNFVTNFPEIIWMELSESKIAVLSSIRHLRVNCSMYRGEAQDPLNPSGGVDSFFEACLSLVSLRLLLCLSSYDFVAAPHSPLQAFGSLSPTVQKLHIKFSMGAPTSTMEVACRLIDEALVVALVLLESREPYLRALAIDVVMPLGKGSKSGGSMNARNLLPLSDAWCTGNSVSFSAVVKVLSSTLDLEFSSW</sequence>
<name>A0A0H2RQQ9_9AGAM</name>
<dbReference type="Proteomes" id="UP000053477">
    <property type="component" value="Unassembled WGS sequence"/>
</dbReference>
<evidence type="ECO:0000313" key="2">
    <source>
        <dbReference type="Proteomes" id="UP000053477"/>
    </source>
</evidence>
<reference evidence="1 2" key="1">
    <citation type="submission" date="2015-04" db="EMBL/GenBank/DDBJ databases">
        <title>Complete genome sequence of Schizopora paradoxa KUC8140, a cosmopolitan wood degrader in East Asia.</title>
        <authorList>
            <consortium name="DOE Joint Genome Institute"/>
            <person name="Min B."/>
            <person name="Park H."/>
            <person name="Jang Y."/>
            <person name="Kim J.-J."/>
            <person name="Kim K.H."/>
            <person name="Pangilinan J."/>
            <person name="Lipzen A."/>
            <person name="Riley R."/>
            <person name="Grigoriev I.V."/>
            <person name="Spatafora J.W."/>
            <person name="Choi I.-G."/>
        </authorList>
    </citation>
    <scope>NUCLEOTIDE SEQUENCE [LARGE SCALE GENOMIC DNA]</scope>
    <source>
        <strain evidence="1 2">KUC8140</strain>
    </source>
</reference>
<gene>
    <name evidence="1" type="ORF">SCHPADRAFT_450884</name>
</gene>
<dbReference type="InParanoid" id="A0A0H2RQQ9"/>
<dbReference type="AlphaFoldDB" id="A0A0H2RQQ9"/>
<evidence type="ECO:0000313" key="1">
    <source>
        <dbReference type="EMBL" id="KLO11818.1"/>
    </source>
</evidence>
<accession>A0A0H2RQQ9</accession>
<organism evidence="1 2">
    <name type="scientific">Schizopora paradoxa</name>
    <dbReference type="NCBI Taxonomy" id="27342"/>
    <lineage>
        <taxon>Eukaryota</taxon>
        <taxon>Fungi</taxon>
        <taxon>Dikarya</taxon>
        <taxon>Basidiomycota</taxon>
        <taxon>Agaricomycotina</taxon>
        <taxon>Agaricomycetes</taxon>
        <taxon>Hymenochaetales</taxon>
        <taxon>Schizoporaceae</taxon>
        <taxon>Schizopora</taxon>
    </lineage>
</organism>
<protein>
    <submittedName>
        <fullName evidence="1">Uncharacterized protein</fullName>
    </submittedName>
</protein>
<proteinExistence type="predicted"/>
<dbReference type="EMBL" id="KQ085991">
    <property type="protein sequence ID" value="KLO11818.1"/>
    <property type="molecule type" value="Genomic_DNA"/>
</dbReference>
<keyword evidence="2" id="KW-1185">Reference proteome</keyword>
<dbReference type="OrthoDB" id="3325387at2759"/>